<dbReference type="GO" id="GO:0004222">
    <property type="term" value="F:metalloendopeptidase activity"/>
    <property type="evidence" value="ECO:0007669"/>
    <property type="project" value="InterPro"/>
</dbReference>
<reference evidence="10" key="1">
    <citation type="journal article" date="2014" name="Int. J. Syst. Evol. Microbiol.">
        <title>Complete genome sequence of Corynebacterium casei LMG S-19264T (=DSM 44701T), isolated from a smear-ripened cheese.</title>
        <authorList>
            <consortium name="US DOE Joint Genome Institute (JGI-PGF)"/>
            <person name="Walter F."/>
            <person name="Albersmeier A."/>
            <person name="Kalinowski J."/>
            <person name="Ruckert C."/>
        </authorList>
    </citation>
    <scope>NUCLEOTIDE SEQUENCE</scope>
    <source>
        <strain evidence="10">CGMCC 1.12195</strain>
    </source>
</reference>
<dbReference type="EMBL" id="BMER01000001">
    <property type="protein sequence ID" value="GGG72920.1"/>
    <property type="molecule type" value="Genomic_DNA"/>
</dbReference>
<keyword evidence="4 6" id="KW-0862">Zinc</keyword>
<reference evidence="10" key="2">
    <citation type="submission" date="2020-09" db="EMBL/GenBank/DDBJ databases">
        <authorList>
            <person name="Sun Q."/>
            <person name="Zhou Y."/>
        </authorList>
    </citation>
    <scope>NUCLEOTIDE SEQUENCE</scope>
    <source>
        <strain evidence="10">CGMCC 1.12195</strain>
    </source>
</reference>
<keyword evidence="11" id="KW-1185">Reference proteome</keyword>
<evidence type="ECO:0000313" key="10">
    <source>
        <dbReference type="EMBL" id="GGG72920.1"/>
    </source>
</evidence>
<gene>
    <name evidence="10" type="primary">yggG</name>
    <name evidence="10" type="ORF">GCM10007415_00290</name>
</gene>
<keyword evidence="3 6" id="KW-0378">Hydrolase</keyword>
<dbReference type="GO" id="GO:0016020">
    <property type="term" value="C:membrane"/>
    <property type="evidence" value="ECO:0007669"/>
    <property type="project" value="TreeGrafter"/>
</dbReference>
<organism evidence="10 11">
    <name type="scientific">Parapedobacter pyrenivorans</name>
    <dbReference type="NCBI Taxonomy" id="1305674"/>
    <lineage>
        <taxon>Bacteria</taxon>
        <taxon>Pseudomonadati</taxon>
        <taxon>Bacteroidota</taxon>
        <taxon>Sphingobacteriia</taxon>
        <taxon>Sphingobacteriales</taxon>
        <taxon>Sphingobacteriaceae</taxon>
        <taxon>Parapedobacter</taxon>
    </lineage>
</organism>
<proteinExistence type="inferred from homology"/>
<comment type="cofactor">
    <cofactor evidence="6">
        <name>Zn(2+)</name>
        <dbReference type="ChEBI" id="CHEBI:29105"/>
    </cofactor>
    <text evidence="6">Binds 1 zinc ion per subunit.</text>
</comment>
<dbReference type="Pfam" id="PF01435">
    <property type="entry name" value="Peptidase_M48"/>
    <property type="match status" value="1"/>
</dbReference>
<comment type="caution">
    <text evidence="10">The sequence shown here is derived from an EMBL/GenBank/DDBJ whole genome shotgun (WGS) entry which is preliminary data.</text>
</comment>
<feature type="compositionally biased region" description="Basic and acidic residues" evidence="7">
    <location>
        <begin position="238"/>
        <end position="253"/>
    </location>
</feature>
<comment type="similarity">
    <text evidence="6">Belongs to the peptidase M48 family.</text>
</comment>
<dbReference type="AlphaFoldDB" id="A0A917M242"/>
<evidence type="ECO:0000256" key="5">
    <source>
        <dbReference type="ARBA" id="ARBA00023049"/>
    </source>
</evidence>
<keyword evidence="5 6" id="KW-0482">Metalloprotease</keyword>
<name>A0A917M242_9SPHI</name>
<dbReference type="Proteomes" id="UP000660862">
    <property type="component" value="Unassembled WGS sequence"/>
</dbReference>
<feature type="chain" id="PRO_5037047474" evidence="8">
    <location>
        <begin position="21"/>
        <end position="272"/>
    </location>
</feature>
<evidence type="ECO:0000256" key="4">
    <source>
        <dbReference type="ARBA" id="ARBA00022833"/>
    </source>
</evidence>
<evidence type="ECO:0000256" key="8">
    <source>
        <dbReference type="SAM" id="SignalP"/>
    </source>
</evidence>
<evidence type="ECO:0000259" key="9">
    <source>
        <dbReference type="Pfam" id="PF01435"/>
    </source>
</evidence>
<evidence type="ECO:0000256" key="3">
    <source>
        <dbReference type="ARBA" id="ARBA00022801"/>
    </source>
</evidence>
<keyword evidence="8" id="KW-0732">Signal</keyword>
<dbReference type="Gene3D" id="3.30.2010.10">
    <property type="entry name" value="Metalloproteases ('zincins'), catalytic domain"/>
    <property type="match status" value="1"/>
</dbReference>
<dbReference type="PANTHER" id="PTHR22726">
    <property type="entry name" value="METALLOENDOPEPTIDASE OMA1"/>
    <property type="match status" value="1"/>
</dbReference>
<accession>A0A917M242</accession>
<evidence type="ECO:0000256" key="2">
    <source>
        <dbReference type="ARBA" id="ARBA00022723"/>
    </source>
</evidence>
<evidence type="ECO:0000313" key="11">
    <source>
        <dbReference type="Proteomes" id="UP000660862"/>
    </source>
</evidence>
<dbReference type="PANTHER" id="PTHR22726:SF8">
    <property type="entry name" value="METALLOPROTEASE YCAL"/>
    <property type="match status" value="1"/>
</dbReference>
<evidence type="ECO:0000256" key="7">
    <source>
        <dbReference type="SAM" id="MobiDB-lite"/>
    </source>
</evidence>
<feature type="region of interest" description="Disordered" evidence="7">
    <location>
        <begin position="231"/>
        <end position="272"/>
    </location>
</feature>
<dbReference type="InterPro" id="IPR001915">
    <property type="entry name" value="Peptidase_M48"/>
</dbReference>
<evidence type="ECO:0000256" key="6">
    <source>
        <dbReference type="RuleBase" id="RU003983"/>
    </source>
</evidence>
<feature type="domain" description="Peptidase M48" evidence="9">
    <location>
        <begin position="91"/>
        <end position="249"/>
    </location>
</feature>
<keyword evidence="1 6" id="KW-0645">Protease</keyword>
<keyword evidence="2" id="KW-0479">Metal-binding</keyword>
<protein>
    <submittedName>
        <fullName evidence="10">Peptidase M48</fullName>
    </submittedName>
</protein>
<dbReference type="InterPro" id="IPR051156">
    <property type="entry name" value="Mito/Outer_Membr_Metalloprot"/>
</dbReference>
<dbReference type="RefSeq" id="WP_188503929.1">
    <property type="nucleotide sequence ID" value="NZ_BMER01000001.1"/>
</dbReference>
<dbReference type="GO" id="GO:0051603">
    <property type="term" value="P:proteolysis involved in protein catabolic process"/>
    <property type="evidence" value="ECO:0007669"/>
    <property type="project" value="TreeGrafter"/>
</dbReference>
<evidence type="ECO:0000256" key="1">
    <source>
        <dbReference type="ARBA" id="ARBA00022670"/>
    </source>
</evidence>
<feature type="signal peptide" evidence="8">
    <location>
        <begin position="1"/>
        <end position="20"/>
    </location>
</feature>
<sequence>MKKIFVILIVAASFGGVAHAQKFNLGKAASAASKGASALTFTNEDAVRLSKEAVEWMDANNEIAGPDNPYTKRLERLFGKHQTQDGLALNYKVYLVSDINAFACADGSVRVFSSLMDIMTDDELLSIIGHEIGHVKNEDTKDAMKNAYMAAAAMDAASASSDKVQALSESQLGEMANAMLGASHSRKQESQADEYAYHFMKQHDYNVVAAYRAFRKLSLLSSGGDKVSGFEKMLSSHPDSDKRAEEVKKKAQEEGLWEDPGTVALPTTPLTD</sequence>
<dbReference type="GO" id="GO:0046872">
    <property type="term" value="F:metal ion binding"/>
    <property type="evidence" value="ECO:0007669"/>
    <property type="project" value="UniProtKB-KW"/>
</dbReference>